<feature type="region of interest" description="Disordered" evidence="1">
    <location>
        <begin position="23"/>
        <end position="51"/>
    </location>
</feature>
<name>A0ABV3M4R0_9ACTN</name>
<organism evidence="2 3">
    <name type="scientific">Streptomyces huasconensis</name>
    <dbReference type="NCBI Taxonomy" id="1854574"/>
    <lineage>
        <taxon>Bacteria</taxon>
        <taxon>Bacillati</taxon>
        <taxon>Actinomycetota</taxon>
        <taxon>Actinomycetes</taxon>
        <taxon>Kitasatosporales</taxon>
        <taxon>Streptomycetaceae</taxon>
        <taxon>Streptomyces</taxon>
    </lineage>
</organism>
<reference evidence="2 3" key="1">
    <citation type="submission" date="2024-06" db="EMBL/GenBank/DDBJ databases">
        <title>The Natural Products Discovery Center: Release of the First 8490 Sequenced Strains for Exploring Actinobacteria Biosynthetic Diversity.</title>
        <authorList>
            <person name="Kalkreuter E."/>
            <person name="Kautsar S.A."/>
            <person name="Yang D."/>
            <person name="Bader C.D."/>
            <person name="Teijaro C.N."/>
            <person name="Fluegel L."/>
            <person name="Davis C.M."/>
            <person name="Simpson J.R."/>
            <person name="Lauterbach L."/>
            <person name="Steele A.D."/>
            <person name="Gui C."/>
            <person name="Meng S."/>
            <person name="Li G."/>
            <person name="Viehrig K."/>
            <person name="Ye F."/>
            <person name="Su P."/>
            <person name="Kiefer A.F."/>
            <person name="Nichols A."/>
            <person name="Cepeda A.J."/>
            <person name="Yan W."/>
            <person name="Fan B."/>
            <person name="Jiang Y."/>
            <person name="Adhikari A."/>
            <person name="Zheng C.-J."/>
            <person name="Schuster L."/>
            <person name="Cowan T.M."/>
            <person name="Smanski M.J."/>
            <person name="Chevrette M.G."/>
            <person name="De Carvalho L.P.S."/>
            <person name="Shen B."/>
        </authorList>
    </citation>
    <scope>NUCLEOTIDE SEQUENCE [LARGE SCALE GENOMIC DNA]</scope>
    <source>
        <strain evidence="2 3">NPDC047833</strain>
    </source>
</reference>
<accession>A0ABV3M4R0</accession>
<dbReference type="EMBL" id="JBEYRS010000018">
    <property type="protein sequence ID" value="MEW2366702.1"/>
    <property type="molecule type" value="Genomic_DNA"/>
</dbReference>
<comment type="caution">
    <text evidence="2">The sequence shown here is derived from an EMBL/GenBank/DDBJ whole genome shotgun (WGS) entry which is preliminary data.</text>
</comment>
<protein>
    <submittedName>
        <fullName evidence="2">Uncharacterized protein</fullName>
    </submittedName>
</protein>
<evidence type="ECO:0000256" key="1">
    <source>
        <dbReference type="SAM" id="MobiDB-lite"/>
    </source>
</evidence>
<sequence length="51" mass="5945">MEARPTLCGDCDQQYVTDVQQAWPEEPRHEERGQAVPEQKAGGTWLSRFRR</sequence>
<evidence type="ECO:0000313" key="3">
    <source>
        <dbReference type="Proteomes" id="UP001553843"/>
    </source>
</evidence>
<proteinExistence type="predicted"/>
<dbReference type="RefSeq" id="WP_359782966.1">
    <property type="nucleotide sequence ID" value="NZ_JBEYRR010000013.1"/>
</dbReference>
<evidence type="ECO:0000313" key="2">
    <source>
        <dbReference type="EMBL" id="MEW2366702.1"/>
    </source>
</evidence>
<keyword evidence="3" id="KW-1185">Reference proteome</keyword>
<dbReference type="Proteomes" id="UP001553843">
    <property type="component" value="Unassembled WGS sequence"/>
</dbReference>
<gene>
    <name evidence="2" type="ORF">AB0887_32725</name>
</gene>